<feature type="compositionally biased region" description="Basic and acidic residues" evidence="1">
    <location>
        <begin position="172"/>
        <end position="183"/>
    </location>
</feature>
<evidence type="ECO:0000313" key="3">
    <source>
        <dbReference type="Proteomes" id="UP000308730"/>
    </source>
</evidence>
<feature type="region of interest" description="Disordered" evidence="1">
    <location>
        <begin position="565"/>
        <end position="585"/>
    </location>
</feature>
<evidence type="ECO:0000256" key="1">
    <source>
        <dbReference type="SAM" id="MobiDB-lite"/>
    </source>
</evidence>
<proteinExistence type="predicted"/>
<feature type="compositionally biased region" description="Low complexity" evidence="1">
    <location>
        <begin position="31"/>
        <end position="63"/>
    </location>
</feature>
<feature type="compositionally biased region" description="Low complexity" evidence="1">
    <location>
        <begin position="87"/>
        <end position="115"/>
    </location>
</feature>
<reference evidence="2 3" key="1">
    <citation type="submission" date="2019-02" db="EMBL/GenBank/DDBJ databases">
        <title>Genome sequencing of the rare red list fungi Antrodiella citrinella (Flaviporus citrinellus).</title>
        <authorList>
            <person name="Buettner E."/>
            <person name="Kellner H."/>
        </authorList>
    </citation>
    <scope>NUCLEOTIDE SEQUENCE [LARGE SCALE GENOMIC DNA]</scope>
    <source>
        <strain evidence="2 3">DSM 108506</strain>
    </source>
</reference>
<protein>
    <submittedName>
        <fullName evidence="2">Uncharacterized protein</fullName>
    </submittedName>
</protein>
<gene>
    <name evidence="2" type="ORF">EUX98_g8830</name>
</gene>
<feature type="compositionally biased region" description="Polar residues" evidence="1">
    <location>
        <begin position="576"/>
        <end position="585"/>
    </location>
</feature>
<feature type="region of interest" description="Disordered" evidence="1">
    <location>
        <begin position="1"/>
        <end position="20"/>
    </location>
</feature>
<sequence>MSRIESANPFAPLGEDGSEAMAPSYANKVAAANKSKAPSQAARAAQHAAKEAAAVPVTQQAQPSIPRPASAATGAPDNDVTMTEPNAAKTTTIKIPASTKAKKTPTTAAASTPATQSTPDPFPPLPQPGSQGPRALSGQMEVDPPSTKEAAPPAKQKTVMEAAADIRANKRRREEGDQGRDQEPANPPNPQPPRQQTRTGTNAEAPPAAPPAPHQGVPDMFQASFARPPNDDLPVNLRPANPIAHTPKPMAGFPRVHFTSPYALKDNIAEATYLEWITTPQPQGMTLIFGHIFGQGCPFPRNAAQVAAKAKEILGRIVACEDMLITAPSPAKVNGHQRVNDPPYSFPIFNLSTEAATHLLDLGVVCTAELTIAVYRPVPAIPRFLFALVGFTVDAQKLHLIREHVMRVMTSNGAIHQANKLAYPNREQTYDFDAIKKVERIFGTLEITIVENKVRGGGVAPVFNVYMDSPTDDPAKWCSDWQKFLRNLNYSSVWYGGRVELHEGWRCSMAGLAATVKPPDEVKDLVTRLALPDSRLNTPPSTTWPVEAVGEAGAAEDEDVVVLGDEAAENTDIKSADTNSAKTLN</sequence>
<dbReference type="EMBL" id="SGPM01000554">
    <property type="protein sequence ID" value="THH19147.1"/>
    <property type="molecule type" value="Genomic_DNA"/>
</dbReference>
<dbReference type="Proteomes" id="UP000308730">
    <property type="component" value="Unassembled WGS sequence"/>
</dbReference>
<accession>A0A4S4M3N1</accession>
<evidence type="ECO:0000313" key="2">
    <source>
        <dbReference type="EMBL" id="THH19147.1"/>
    </source>
</evidence>
<feature type="region of interest" description="Disordered" evidence="1">
    <location>
        <begin position="31"/>
        <end position="229"/>
    </location>
</feature>
<dbReference type="AlphaFoldDB" id="A0A4S4M3N1"/>
<comment type="caution">
    <text evidence="2">The sequence shown here is derived from an EMBL/GenBank/DDBJ whole genome shotgun (WGS) entry which is preliminary data.</text>
</comment>
<organism evidence="2 3">
    <name type="scientific">Antrodiella citrinella</name>
    <dbReference type="NCBI Taxonomy" id="2447956"/>
    <lineage>
        <taxon>Eukaryota</taxon>
        <taxon>Fungi</taxon>
        <taxon>Dikarya</taxon>
        <taxon>Basidiomycota</taxon>
        <taxon>Agaricomycotina</taxon>
        <taxon>Agaricomycetes</taxon>
        <taxon>Polyporales</taxon>
        <taxon>Steccherinaceae</taxon>
        <taxon>Antrodiella</taxon>
    </lineage>
</organism>
<name>A0A4S4M3N1_9APHY</name>
<feature type="compositionally biased region" description="Low complexity" evidence="1">
    <location>
        <begin position="194"/>
        <end position="206"/>
    </location>
</feature>
<keyword evidence="3" id="KW-1185">Reference proteome</keyword>